<feature type="compositionally biased region" description="Pro residues" evidence="1">
    <location>
        <begin position="113"/>
        <end position="128"/>
    </location>
</feature>
<feature type="transmembrane region" description="Helical" evidence="2">
    <location>
        <begin position="501"/>
        <end position="528"/>
    </location>
</feature>
<feature type="chain" id="PRO_5045256726" description="Transposase, Ptta/En/Spm, plant" evidence="3">
    <location>
        <begin position="22"/>
        <end position="530"/>
    </location>
</feature>
<keyword evidence="2" id="KW-0472">Membrane</keyword>
<comment type="caution">
    <text evidence="4">The sequence shown here is derived from an EMBL/GenBank/DDBJ whole genome shotgun (WGS) entry which is preliminary data.</text>
</comment>
<dbReference type="InterPro" id="IPR004252">
    <property type="entry name" value="Probable_transposase_24"/>
</dbReference>
<reference evidence="4 5" key="1">
    <citation type="journal article" date="2023" name="Plants (Basel)">
        <title>Bridging the Gap: Combining Genomics and Transcriptomics Approaches to Understand Stylosanthes scabra, an Orphan Legume from the Brazilian Caatinga.</title>
        <authorList>
            <person name="Ferreira-Neto J.R.C."/>
            <person name="da Silva M.D."/>
            <person name="Binneck E."/>
            <person name="de Melo N.F."/>
            <person name="da Silva R.H."/>
            <person name="de Melo A.L.T.M."/>
            <person name="Pandolfi V."/>
            <person name="Bustamante F.O."/>
            <person name="Brasileiro-Vidal A.C."/>
            <person name="Benko-Iseppon A.M."/>
        </authorList>
    </citation>
    <scope>NUCLEOTIDE SEQUENCE [LARGE SCALE GENOMIC DNA]</scope>
    <source>
        <tissue evidence="4">Leaves</tissue>
    </source>
</reference>
<evidence type="ECO:0000256" key="2">
    <source>
        <dbReference type="SAM" id="Phobius"/>
    </source>
</evidence>
<feature type="compositionally biased region" description="Polar residues" evidence="1">
    <location>
        <begin position="100"/>
        <end position="111"/>
    </location>
</feature>
<accession>A0ABU6YU02</accession>
<dbReference type="Pfam" id="PF03004">
    <property type="entry name" value="Transposase_24"/>
    <property type="match status" value="1"/>
</dbReference>
<evidence type="ECO:0000313" key="4">
    <source>
        <dbReference type="EMBL" id="MED6213421.1"/>
    </source>
</evidence>
<sequence>MSVSLSSLTLSLTLCRPLTLSLRFLPLDRGTGGRRGRPRKRTGIPLNLGDTEAETSTPPPVTQTPVIPTPSLSESLPGMRMIPTSGSRVQSSETTRTRSQHATPKQTTTGSEDPPPLEPDPMPWPPVNNPLLEGEEEDIAMEEELARRAGRIYLRYDGSNCWNKVRKDTTNIMWVFMNYYKWFVPQFSMAPDHAIHFLWNRWRAFFRLQRGYEFAIYQSWRMRSTKRLREIMHEIRNMGAPHGWIRDVLWKRLEEFWRQEDFKKLKQMNKRNRASETGGSLHTRGSTTYEATRERMSLELGRQPTQSEVFEMTHTRKEDQDWVDRRSHDVGVAYEEELKRLKTERQALIDAGGPKPPPIDEDALWAQFAGGRKKGRIYGKGVVPSHKYPPLFGDTNDDDTATGPPNVREQVVLLNRELSQQAKAHAHKVAAVEAACSKKVQSLESTVQAQSQEVSDLRKAYSDMYSYLSQIRSGSSASGMPEMPPPPPPPPPPPVHHRPGMILIMFDTFGLCATHIFMTILLLHCCILRE</sequence>
<feature type="region of interest" description="Disordered" evidence="1">
    <location>
        <begin position="26"/>
        <end position="131"/>
    </location>
</feature>
<evidence type="ECO:0000256" key="1">
    <source>
        <dbReference type="SAM" id="MobiDB-lite"/>
    </source>
</evidence>
<dbReference type="Proteomes" id="UP001341840">
    <property type="component" value="Unassembled WGS sequence"/>
</dbReference>
<feature type="signal peptide" evidence="3">
    <location>
        <begin position="1"/>
        <end position="21"/>
    </location>
</feature>
<feature type="region of interest" description="Disordered" evidence="1">
    <location>
        <begin position="474"/>
        <end position="496"/>
    </location>
</feature>
<keyword evidence="5" id="KW-1185">Reference proteome</keyword>
<protein>
    <recommendedName>
        <fullName evidence="6">Transposase, Ptta/En/Spm, plant</fullName>
    </recommendedName>
</protein>
<feature type="compositionally biased region" description="Basic residues" evidence="1">
    <location>
        <begin position="32"/>
        <end position="42"/>
    </location>
</feature>
<keyword evidence="3" id="KW-0732">Signal</keyword>
<gene>
    <name evidence="4" type="ORF">PIB30_093167</name>
</gene>
<feature type="region of interest" description="Disordered" evidence="1">
    <location>
        <begin position="268"/>
        <end position="288"/>
    </location>
</feature>
<name>A0ABU6YU02_9FABA</name>
<dbReference type="EMBL" id="JASCZI010243627">
    <property type="protein sequence ID" value="MED6213421.1"/>
    <property type="molecule type" value="Genomic_DNA"/>
</dbReference>
<feature type="compositionally biased region" description="Pro residues" evidence="1">
    <location>
        <begin position="482"/>
        <end position="494"/>
    </location>
</feature>
<proteinExistence type="predicted"/>
<feature type="compositionally biased region" description="Polar residues" evidence="1">
    <location>
        <begin position="275"/>
        <end position="288"/>
    </location>
</feature>
<evidence type="ECO:0008006" key="6">
    <source>
        <dbReference type="Google" id="ProtNLM"/>
    </source>
</evidence>
<keyword evidence="2" id="KW-0812">Transmembrane</keyword>
<organism evidence="4 5">
    <name type="scientific">Stylosanthes scabra</name>
    <dbReference type="NCBI Taxonomy" id="79078"/>
    <lineage>
        <taxon>Eukaryota</taxon>
        <taxon>Viridiplantae</taxon>
        <taxon>Streptophyta</taxon>
        <taxon>Embryophyta</taxon>
        <taxon>Tracheophyta</taxon>
        <taxon>Spermatophyta</taxon>
        <taxon>Magnoliopsida</taxon>
        <taxon>eudicotyledons</taxon>
        <taxon>Gunneridae</taxon>
        <taxon>Pentapetalae</taxon>
        <taxon>rosids</taxon>
        <taxon>fabids</taxon>
        <taxon>Fabales</taxon>
        <taxon>Fabaceae</taxon>
        <taxon>Papilionoideae</taxon>
        <taxon>50 kb inversion clade</taxon>
        <taxon>dalbergioids sensu lato</taxon>
        <taxon>Dalbergieae</taxon>
        <taxon>Pterocarpus clade</taxon>
        <taxon>Stylosanthes</taxon>
    </lineage>
</organism>
<keyword evidence="2" id="KW-1133">Transmembrane helix</keyword>
<evidence type="ECO:0000256" key="3">
    <source>
        <dbReference type="SAM" id="SignalP"/>
    </source>
</evidence>
<feature type="compositionally biased region" description="Polar residues" evidence="1">
    <location>
        <begin position="84"/>
        <end position="94"/>
    </location>
</feature>
<evidence type="ECO:0000313" key="5">
    <source>
        <dbReference type="Proteomes" id="UP001341840"/>
    </source>
</evidence>